<gene>
    <name evidence="2" type="ORF">E7747_01650</name>
</gene>
<evidence type="ECO:0000313" key="3">
    <source>
        <dbReference type="Proteomes" id="UP000297149"/>
    </source>
</evidence>
<dbReference type="Gene3D" id="2.60.120.10">
    <property type="entry name" value="Jelly Rolls"/>
    <property type="match status" value="1"/>
</dbReference>
<proteinExistence type="predicted"/>
<dbReference type="Pfam" id="PF00027">
    <property type="entry name" value="cNMP_binding"/>
    <property type="match status" value="1"/>
</dbReference>
<protein>
    <submittedName>
        <fullName evidence="2">Crp/Fnr family transcriptional regulator</fullName>
    </submittedName>
</protein>
<dbReference type="InterPro" id="IPR000595">
    <property type="entry name" value="cNMP-bd_dom"/>
</dbReference>
<name>A0A4P7VZZ3_9BACT</name>
<dbReference type="CDD" id="cd00038">
    <property type="entry name" value="CAP_ED"/>
    <property type="match status" value="1"/>
</dbReference>
<dbReference type="Proteomes" id="UP000297149">
    <property type="component" value="Chromosome"/>
</dbReference>
<dbReference type="KEGG" id="ddb:E7747_01650"/>
<dbReference type="SUPFAM" id="SSF51206">
    <property type="entry name" value="cAMP-binding domain-like"/>
    <property type="match status" value="1"/>
</dbReference>
<dbReference type="InterPro" id="IPR014710">
    <property type="entry name" value="RmlC-like_jellyroll"/>
</dbReference>
<evidence type="ECO:0000259" key="1">
    <source>
        <dbReference type="Pfam" id="PF00027"/>
    </source>
</evidence>
<organism evidence="2 3">
    <name type="scientific">Duncaniella dubosii</name>
    <dbReference type="NCBI Taxonomy" id="2518971"/>
    <lineage>
        <taxon>Bacteria</taxon>
        <taxon>Pseudomonadati</taxon>
        <taxon>Bacteroidota</taxon>
        <taxon>Bacteroidia</taxon>
        <taxon>Bacteroidales</taxon>
        <taxon>Muribaculaceae</taxon>
        <taxon>Duncaniella</taxon>
    </lineage>
</organism>
<accession>A0A4P7VZZ3</accession>
<evidence type="ECO:0000313" key="2">
    <source>
        <dbReference type="EMBL" id="QCD41123.1"/>
    </source>
</evidence>
<reference evidence="3" key="1">
    <citation type="submission" date="2019-02" db="EMBL/GenBank/DDBJ databases">
        <title>Isolation and identification of novel species under the genus Muribaculum.</title>
        <authorList>
            <person name="Miyake S."/>
            <person name="Ding Y."/>
            <person name="Low A."/>
            <person name="Soh M."/>
            <person name="Seedorf H."/>
        </authorList>
    </citation>
    <scope>NUCLEOTIDE SEQUENCE [LARGE SCALE GENOMIC DNA]</scope>
    <source>
        <strain evidence="3">H5</strain>
    </source>
</reference>
<dbReference type="EMBL" id="CP039396">
    <property type="protein sequence ID" value="QCD41123.1"/>
    <property type="molecule type" value="Genomic_DNA"/>
</dbReference>
<keyword evidence="3" id="KW-1185">Reference proteome</keyword>
<sequence length="158" mass="17883">MVCEADEIAFDRNTVIIEADRIEKYIYFVKSGLLRAYVLTDGREITFCIGQEGAVALSMESYINHQPGYESIATLEPTALYRIPSEKLAGLYKTDIHIANWGRKFAETEIIRAERSLIPHLSTTASDRYENLLNQNPALLNRIPLEKLASYLGITPPY</sequence>
<dbReference type="InterPro" id="IPR018490">
    <property type="entry name" value="cNMP-bd_dom_sf"/>
</dbReference>
<dbReference type="AlphaFoldDB" id="A0A4P7VZZ3"/>
<feature type="domain" description="Cyclic nucleotide-binding" evidence="1">
    <location>
        <begin position="9"/>
        <end position="95"/>
    </location>
</feature>